<dbReference type="AlphaFoldDB" id="A0AAN8J9T1"/>
<evidence type="ECO:0000313" key="2">
    <source>
        <dbReference type="EMBL" id="KAK6172765.1"/>
    </source>
</evidence>
<name>A0AAN8J9T1_PATCE</name>
<feature type="region of interest" description="Disordered" evidence="1">
    <location>
        <begin position="39"/>
        <end position="110"/>
    </location>
</feature>
<proteinExistence type="predicted"/>
<comment type="caution">
    <text evidence="2">The sequence shown here is derived from an EMBL/GenBank/DDBJ whole genome shotgun (WGS) entry which is preliminary data.</text>
</comment>
<reference evidence="2 3" key="1">
    <citation type="submission" date="2024-01" db="EMBL/GenBank/DDBJ databases">
        <title>The genome of the rayed Mediterranean limpet Patella caerulea (Linnaeus, 1758).</title>
        <authorList>
            <person name="Anh-Thu Weber A."/>
            <person name="Halstead-Nussloch G."/>
        </authorList>
    </citation>
    <scope>NUCLEOTIDE SEQUENCE [LARGE SCALE GENOMIC DNA]</scope>
    <source>
        <strain evidence="2">AATW-2023a</strain>
        <tissue evidence="2">Whole specimen</tissue>
    </source>
</reference>
<gene>
    <name evidence="2" type="ORF">SNE40_016360</name>
</gene>
<evidence type="ECO:0000313" key="3">
    <source>
        <dbReference type="Proteomes" id="UP001347796"/>
    </source>
</evidence>
<organism evidence="2 3">
    <name type="scientific">Patella caerulea</name>
    <name type="common">Rayed Mediterranean limpet</name>
    <dbReference type="NCBI Taxonomy" id="87958"/>
    <lineage>
        <taxon>Eukaryota</taxon>
        <taxon>Metazoa</taxon>
        <taxon>Spiralia</taxon>
        <taxon>Lophotrochozoa</taxon>
        <taxon>Mollusca</taxon>
        <taxon>Gastropoda</taxon>
        <taxon>Patellogastropoda</taxon>
        <taxon>Patelloidea</taxon>
        <taxon>Patellidae</taxon>
        <taxon>Patella</taxon>
    </lineage>
</organism>
<dbReference type="Proteomes" id="UP001347796">
    <property type="component" value="Unassembled WGS sequence"/>
</dbReference>
<keyword evidence="3" id="KW-1185">Reference proteome</keyword>
<feature type="compositionally biased region" description="Basic and acidic residues" evidence="1">
    <location>
        <begin position="39"/>
        <end position="63"/>
    </location>
</feature>
<protein>
    <submittedName>
        <fullName evidence="2">Uncharacterized protein</fullName>
    </submittedName>
</protein>
<evidence type="ECO:0000256" key="1">
    <source>
        <dbReference type="SAM" id="MobiDB-lite"/>
    </source>
</evidence>
<sequence length="110" mass="12223">MCPIAINVLYYIIIKTNTDTGSTRKIAHRIFGISVNRKPDETEVRGRVNKSMEDSPDDRDRRPYTITTNGGRTNPGMDNSFDSDDNPRDPYLAQDGTDIRGSNAMLGSAV</sequence>
<accession>A0AAN8J9T1</accession>
<dbReference type="EMBL" id="JAZGQO010000011">
    <property type="protein sequence ID" value="KAK6172765.1"/>
    <property type="molecule type" value="Genomic_DNA"/>
</dbReference>